<reference evidence="1 2" key="1">
    <citation type="journal article" date="2007" name="J. Virol.">
        <title>The genome of Gryllus bimaculatus nudivirus indicates an ancient diversification of baculovirus-related nonoccluded nudiviruses of insects.</title>
        <authorList>
            <person name="Wang Y."/>
            <person name="Kleespies R.G."/>
            <person name="Huger A.M."/>
            <person name="Jehle J.A."/>
        </authorList>
    </citation>
    <scope>NUCLEOTIDE SEQUENCE [LARGE SCALE GENOMIC DNA]</scope>
</reference>
<accession>A4L242</accession>
<sequence length="272" mass="31138">MFNLSDNIYISDNIGIEIKYRIKKDQEPITNTNMFARYASTSDNKNLCVEFDKTFSKIPINSIFGNVITKFSNIPNVLELDVCNDKQDEETATSLQIVQITNSGIYNSASPNLDLVEKPTELTVKEFLTKNNDKLSKLENKTSQKYFPIEKKDLTKQYIISLAPSNFIVPKTKLLSTIALNQDEATKLFLIKNNISTEDYNNEINDYLNNKGNINRTNFKYIVFYNLLNYIFTRQPVDSGDINELNDITNQIVSNYFPNDEGIDDNLDVVSV</sequence>
<name>A4L242_9VIRU</name>
<dbReference type="KEGG" id="vg:4960805"/>
<dbReference type="Proteomes" id="UP000203733">
    <property type="component" value="Segment"/>
</dbReference>
<evidence type="ECO:0000313" key="1">
    <source>
        <dbReference type="EMBL" id="ABO45412.1"/>
    </source>
</evidence>
<evidence type="ECO:0000313" key="2">
    <source>
        <dbReference type="Proteomes" id="UP000203733"/>
    </source>
</evidence>
<dbReference type="RefSeq" id="YP_001111346.1">
    <property type="nucleotide sequence ID" value="NC_009240.1"/>
</dbReference>
<protein>
    <submittedName>
        <fullName evidence="1">Uncharacterized protein</fullName>
    </submittedName>
</protein>
<proteinExistence type="predicted"/>
<organism evidence="1 2">
    <name type="scientific">Gryllus bimaculatus nudivirus</name>
    <dbReference type="NCBI Taxonomy" id="432587"/>
    <lineage>
        <taxon>Viruses</taxon>
        <taxon>Viruses incertae sedis</taxon>
        <taxon>Naldaviricetes</taxon>
        <taxon>Lefavirales</taxon>
        <taxon>Nudiviridae</taxon>
        <taxon>Alphanudivirus</taxon>
        <taxon>Alphanudivirus grybimaculati</taxon>
    </lineage>
</organism>
<dbReference type="EMBL" id="EF203088">
    <property type="protein sequence ID" value="ABO45412.1"/>
    <property type="molecule type" value="Genomic_DNA"/>
</dbReference>
<dbReference type="GeneID" id="4960805"/>
<keyword evidence="2" id="KW-1185">Reference proteome</keyword>